<feature type="region of interest" description="Disordered" evidence="10">
    <location>
        <begin position="525"/>
        <end position="561"/>
    </location>
</feature>
<dbReference type="InterPro" id="IPR005818">
    <property type="entry name" value="Histone_H1/H5_H15"/>
</dbReference>
<evidence type="ECO:0000259" key="12">
    <source>
        <dbReference type="PROSITE" id="PS51294"/>
    </source>
</evidence>
<evidence type="ECO:0000256" key="5">
    <source>
        <dbReference type="ARBA" id="ARBA00023054"/>
    </source>
</evidence>
<dbReference type="CDD" id="cd11660">
    <property type="entry name" value="SANT_TRF"/>
    <property type="match status" value="2"/>
</dbReference>
<keyword evidence="3" id="KW-0158">Chromosome</keyword>
<evidence type="ECO:0000259" key="11">
    <source>
        <dbReference type="PROSITE" id="PS50090"/>
    </source>
</evidence>
<accession>A0A8T0JRU2</accession>
<evidence type="ECO:0000256" key="9">
    <source>
        <dbReference type="ARBA" id="ARBA00032813"/>
    </source>
</evidence>
<dbReference type="InterPro" id="IPR044597">
    <property type="entry name" value="SMH1-6"/>
</dbReference>
<feature type="domain" description="HTH myb-type" evidence="12">
    <location>
        <begin position="323"/>
        <end position="380"/>
    </location>
</feature>
<dbReference type="PROSITE" id="PS51294">
    <property type="entry name" value="HTH_MYB"/>
    <property type="match status" value="2"/>
</dbReference>
<feature type="region of interest" description="Disordered" evidence="10">
    <location>
        <begin position="55"/>
        <end position="122"/>
    </location>
</feature>
<evidence type="ECO:0000256" key="10">
    <source>
        <dbReference type="SAM" id="MobiDB-lite"/>
    </source>
</evidence>
<dbReference type="GO" id="GO:0003691">
    <property type="term" value="F:double-stranded telomeric DNA binding"/>
    <property type="evidence" value="ECO:0007669"/>
    <property type="project" value="InterPro"/>
</dbReference>
<dbReference type="InterPro" id="IPR036390">
    <property type="entry name" value="WH_DNA-bd_sf"/>
</dbReference>
<evidence type="ECO:0000259" key="13">
    <source>
        <dbReference type="PROSITE" id="PS51504"/>
    </source>
</evidence>
<evidence type="ECO:0000256" key="7">
    <source>
        <dbReference type="ARBA" id="ARBA00023163"/>
    </source>
</evidence>
<feature type="compositionally biased region" description="Low complexity" evidence="10">
    <location>
        <begin position="83"/>
        <end position="102"/>
    </location>
</feature>
<dbReference type="PROSITE" id="PS51504">
    <property type="entry name" value="H15"/>
    <property type="match status" value="1"/>
</dbReference>
<evidence type="ECO:0000313" key="15">
    <source>
        <dbReference type="Proteomes" id="UP000743370"/>
    </source>
</evidence>
<feature type="domain" description="Myb-like" evidence="11">
    <location>
        <begin position="1"/>
        <end position="57"/>
    </location>
</feature>
<dbReference type="PANTHER" id="PTHR46267">
    <property type="entry name" value="SINGLE MYB HISTONE 4"/>
    <property type="match status" value="1"/>
</dbReference>
<feature type="domain" description="Myb-like" evidence="11">
    <location>
        <begin position="318"/>
        <end position="375"/>
    </location>
</feature>
<name>A0A8T0JRU2_PHAAN</name>
<dbReference type="InterPro" id="IPR036388">
    <property type="entry name" value="WH-like_DNA-bd_sf"/>
</dbReference>
<dbReference type="InterPro" id="IPR001005">
    <property type="entry name" value="SANT/Myb"/>
</dbReference>
<evidence type="ECO:0000256" key="1">
    <source>
        <dbReference type="ARBA" id="ARBA00004286"/>
    </source>
</evidence>
<dbReference type="Gene3D" id="1.10.10.60">
    <property type="entry name" value="Homeodomain-like"/>
    <property type="match status" value="2"/>
</dbReference>
<keyword evidence="4" id="KW-0805">Transcription regulation</keyword>
<evidence type="ECO:0000256" key="2">
    <source>
        <dbReference type="ARBA" id="ARBA00004604"/>
    </source>
</evidence>
<dbReference type="PROSITE" id="PS50090">
    <property type="entry name" value="MYB_LIKE"/>
    <property type="match status" value="2"/>
</dbReference>
<dbReference type="SMART" id="SM00526">
    <property type="entry name" value="H15"/>
    <property type="match status" value="2"/>
</dbReference>
<dbReference type="AlphaFoldDB" id="A0A8T0JRU2"/>
<dbReference type="InterPro" id="IPR017930">
    <property type="entry name" value="Myb_dom"/>
</dbReference>
<dbReference type="FunFam" id="1.10.10.60:FF:000168">
    <property type="entry name" value="Telomere repeat-binding factor 1"/>
    <property type="match status" value="2"/>
</dbReference>
<protein>
    <recommendedName>
        <fullName evidence="9">MYB transcription factor</fullName>
    </recommendedName>
</protein>
<feature type="compositionally biased region" description="Low complexity" evidence="10">
    <location>
        <begin position="403"/>
        <end position="422"/>
    </location>
</feature>
<dbReference type="SUPFAM" id="SSF46785">
    <property type="entry name" value="Winged helix' DNA-binding domain"/>
    <property type="match status" value="2"/>
</dbReference>
<comment type="subcellular location">
    <subcellularLocation>
        <location evidence="1">Chromosome</location>
    </subcellularLocation>
    <subcellularLocation>
        <location evidence="2">Nucleus</location>
        <location evidence="2">Nucleolus</location>
    </subcellularLocation>
</comment>
<feature type="compositionally biased region" description="Low complexity" evidence="10">
    <location>
        <begin position="542"/>
        <end position="553"/>
    </location>
</feature>
<dbReference type="Proteomes" id="UP000743370">
    <property type="component" value="Unassembled WGS sequence"/>
</dbReference>
<feature type="domain" description="H15" evidence="13">
    <location>
        <begin position="440"/>
        <end position="523"/>
    </location>
</feature>
<dbReference type="SMART" id="SM00717">
    <property type="entry name" value="SANT"/>
    <property type="match status" value="2"/>
</dbReference>
<dbReference type="Gene3D" id="1.10.10.10">
    <property type="entry name" value="Winged helix-like DNA-binding domain superfamily/Winged helix DNA-binding domain"/>
    <property type="match status" value="1"/>
</dbReference>
<feature type="domain" description="HTH myb-type" evidence="12">
    <location>
        <begin position="1"/>
        <end position="62"/>
    </location>
</feature>
<feature type="region of interest" description="Disordered" evidence="10">
    <location>
        <begin position="376"/>
        <end position="442"/>
    </location>
</feature>
<dbReference type="EMBL" id="JABFOF010000009">
    <property type="protein sequence ID" value="KAG2379957.1"/>
    <property type="molecule type" value="Genomic_DNA"/>
</dbReference>
<sequence>MGNQKQKWTQDEEDALIAGVEKHGPGKWKNILKDPQFAPFLTSRSNIDLKDKWRNLSVSNGSQGSKDKPRVPKLKALPPPPSSTTSTTTTATPQNAASAPQNVPSDVTVPDSSLNDQDVKNPPRYNAMVFEALSALKDNNGSDLSAIVSFIEVQNFYKIKKDVPSGTKSPSPKPKDVRPAPSQPAPQPQWQSSVSVFTASNETIKDAADTAAYRIADAESKSYLAAEAVKEAEKISLLVEHSDSMLELAKDIYEQCSRDAICAKLNGEDKKASRDGGCFAHVAAGIMAWTEGCEEDDDVRFRECNLGFYGVVHGGLMVMAMEKQKWTQDEEDALIAGVEKHGPGKWKNILKDPQFAPFLTSRSNIDLKDKWRNLSVSNGSQVSKDKPRVPKLKALPPPPPPTAATSSTATAPQNALPAPQNARTEVAALDSSPNGQDVKNPPRYNAMVFEALSALKDNNGSDLSAIVSFIEQKHQVPQNFRRALSTRLRRLVSQGKLEKAIGSLPPGTFHASINVQNCYKIKKDVTSGAKSPPPKPKDVRPRQLQPQPERQSPASVITASNDTIKEAADTAAYRVADAESKSYLAAEAVKEAEKISLLVEHSDSMLQLAKDIYEQCSRGEIILLA</sequence>
<evidence type="ECO:0000256" key="6">
    <source>
        <dbReference type="ARBA" id="ARBA00023125"/>
    </source>
</evidence>
<evidence type="ECO:0000256" key="3">
    <source>
        <dbReference type="ARBA" id="ARBA00022454"/>
    </source>
</evidence>
<evidence type="ECO:0000256" key="8">
    <source>
        <dbReference type="ARBA" id="ARBA00023242"/>
    </source>
</evidence>
<dbReference type="InterPro" id="IPR009057">
    <property type="entry name" value="Homeodomain-like_sf"/>
</dbReference>
<gene>
    <name evidence="14" type="ORF">HKW66_Vig0167360</name>
</gene>
<dbReference type="Pfam" id="PF00249">
    <property type="entry name" value="Myb_DNA-binding"/>
    <property type="match status" value="2"/>
</dbReference>
<reference evidence="14 15" key="1">
    <citation type="submission" date="2020-05" db="EMBL/GenBank/DDBJ databases">
        <title>Vigna angularis (adzuki bean) Var. LongXiaoDou No. 4 denovo assembly.</title>
        <authorList>
            <person name="Xiang H."/>
        </authorList>
    </citation>
    <scope>NUCLEOTIDE SEQUENCE [LARGE SCALE GENOMIC DNA]</scope>
    <source>
        <tissue evidence="14">Leaf</tissue>
    </source>
</reference>
<keyword evidence="6" id="KW-0238">DNA-binding</keyword>
<dbReference type="Pfam" id="PF00538">
    <property type="entry name" value="Linker_histone"/>
    <property type="match status" value="2"/>
</dbReference>
<dbReference type="GO" id="GO:0006334">
    <property type="term" value="P:nucleosome assembly"/>
    <property type="evidence" value="ECO:0007669"/>
    <property type="project" value="InterPro"/>
</dbReference>
<feature type="region of interest" description="Disordered" evidence="10">
    <location>
        <begin position="162"/>
        <end position="191"/>
    </location>
</feature>
<organism evidence="14 15">
    <name type="scientific">Phaseolus angularis</name>
    <name type="common">Azuki bean</name>
    <name type="synonym">Vigna angularis</name>
    <dbReference type="NCBI Taxonomy" id="3914"/>
    <lineage>
        <taxon>Eukaryota</taxon>
        <taxon>Viridiplantae</taxon>
        <taxon>Streptophyta</taxon>
        <taxon>Embryophyta</taxon>
        <taxon>Tracheophyta</taxon>
        <taxon>Spermatophyta</taxon>
        <taxon>Magnoliopsida</taxon>
        <taxon>eudicotyledons</taxon>
        <taxon>Gunneridae</taxon>
        <taxon>Pentapetalae</taxon>
        <taxon>rosids</taxon>
        <taxon>fabids</taxon>
        <taxon>Fabales</taxon>
        <taxon>Fabaceae</taxon>
        <taxon>Papilionoideae</taxon>
        <taxon>50 kb inversion clade</taxon>
        <taxon>NPAAA clade</taxon>
        <taxon>indigoferoid/millettioid clade</taxon>
        <taxon>Phaseoleae</taxon>
        <taxon>Vigna</taxon>
    </lineage>
</organism>
<proteinExistence type="predicted"/>
<dbReference type="CDD" id="cd00073">
    <property type="entry name" value="H15"/>
    <property type="match status" value="1"/>
</dbReference>
<evidence type="ECO:0000313" key="14">
    <source>
        <dbReference type="EMBL" id="KAG2379957.1"/>
    </source>
</evidence>
<comment type="caution">
    <text evidence="14">The sequence shown here is derived from an EMBL/GenBank/DDBJ whole genome shotgun (WGS) entry which is preliminary data.</text>
</comment>
<keyword evidence="5" id="KW-0175">Coiled coil</keyword>
<dbReference type="GO" id="GO:0005730">
    <property type="term" value="C:nucleolus"/>
    <property type="evidence" value="ECO:0007669"/>
    <property type="project" value="UniProtKB-SubCell"/>
</dbReference>
<dbReference type="PANTHER" id="PTHR46267:SF3">
    <property type="entry name" value="TELOMERE REPEAT-BINDING FACTOR 4-RELATED"/>
    <property type="match status" value="1"/>
</dbReference>
<keyword evidence="7" id="KW-0804">Transcription</keyword>
<keyword evidence="8" id="KW-0539">Nucleus</keyword>
<evidence type="ECO:0000256" key="4">
    <source>
        <dbReference type="ARBA" id="ARBA00023015"/>
    </source>
</evidence>
<dbReference type="SUPFAM" id="SSF46689">
    <property type="entry name" value="Homeodomain-like"/>
    <property type="match status" value="2"/>
</dbReference>
<dbReference type="GO" id="GO:0000786">
    <property type="term" value="C:nucleosome"/>
    <property type="evidence" value="ECO:0007669"/>
    <property type="project" value="InterPro"/>
</dbReference>